<dbReference type="InterPro" id="IPR001185">
    <property type="entry name" value="MS_channel"/>
</dbReference>
<keyword evidence="7 10" id="KW-0406">Ion transport</keyword>
<name>A0ABR6F3N3_9SPHI</name>
<evidence type="ECO:0000256" key="6">
    <source>
        <dbReference type="ARBA" id="ARBA00022989"/>
    </source>
</evidence>
<evidence type="ECO:0000313" key="12">
    <source>
        <dbReference type="Proteomes" id="UP000636110"/>
    </source>
</evidence>
<evidence type="ECO:0000256" key="2">
    <source>
        <dbReference type="ARBA" id="ARBA00007254"/>
    </source>
</evidence>
<dbReference type="PRINTS" id="PR01264">
    <property type="entry name" value="MECHCHANNEL"/>
</dbReference>
<comment type="similarity">
    <text evidence="2 10">Belongs to the MscL family.</text>
</comment>
<dbReference type="InterPro" id="IPR019823">
    <property type="entry name" value="Mechanosensitive_channel_CS"/>
</dbReference>
<evidence type="ECO:0000256" key="3">
    <source>
        <dbReference type="ARBA" id="ARBA00022448"/>
    </source>
</evidence>
<dbReference type="HAMAP" id="MF_00115">
    <property type="entry name" value="MscL"/>
    <property type="match status" value="1"/>
</dbReference>
<comment type="subcellular location">
    <subcellularLocation>
        <location evidence="1 10">Cell membrane</location>
        <topology evidence="1 10">Multi-pass membrane protein</topology>
    </subcellularLocation>
</comment>
<evidence type="ECO:0000256" key="7">
    <source>
        <dbReference type="ARBA" id="ARBA00023065"/>
    </source>
</evidence>
<dbReference type="RefSeq" id="WP_182961050.1">
    <property type="nucleotide sequence ID" value="NZ_WNXC01000009.1"/>
</dbReference>
<reference evidence="11 12" key="1">
    <citation type="submission" date="2019-11" db="EMBL/GenBank/DDBJ databases">
        <title>Description of Pedobacter sp. LMG 31462T.</title>
        <authorList>
            <person name="Carlier A."/>
            <person name="Qi S."/>
            <person name="Vandamme P."/>
        </authorList>
    </citation>
    <scope>NUCLEOTIDE SEQUENCE [LARGE SCALE GENOMIC DNA]</scope>
    <source>
        <strain evidence="11 12">LMG 31462</strain>
    </source>
</reference>
<dbReference type="PANTHER" id="PTHR30266">
    <property type="entry name" value="MECHANOSENSITIVE CHANNEL MSCL"/>
    <property type="match status" value="1"/>
</dbReference>
<dbReference type="SUPFAM" id="SSF81330">
    <property type="entry name" value="Gated mechanosensitive channel"/>
    <property type="match status" value="1"/>
</dbReference>
<sequence>MSFVKEFKEFAVKGNVIDLAVGVIIGGAFGKIVTSMVNDLIMPPISLLIGDKGFANFYIPLSDKVREFVATNPAASLEDARKMGPVFAWGNFVTEVINFLILAMIIFLMVKAINKMKRKQEVVAPAPVPTEVLLTEIRDLLKNK</sequence>
<accession>A0ABR6F3N3</accession>
<dbReference type="NCBIfam" id="NF010557">
    <property type="entry name" value="PRK13952.1"/>
    <property type="match status" value="1"/>
</dbReference>
<dbReference type="Pfam" id="PF01741">
    <property type="entry name" value="MscL"/>
    <property type="match status" value="1"/>
</dbReference>
<dbReference type="NCBIfam" id="NF001843">
    <property type="entry name" value="PRK00567.1-4"/>
    <property type="match status" value="1"/>
</dbReference>
<dbReference type="Proteomes" id="UP000636110">
    <property type="component" value="Unassembled WGS sequence"/>
</dbReference>
<dbReference type="InterPro" id="IPR036019">
    <property type="entry name" value="MscL_channel"/>
</dbReference>
<comment type="caution">
    <text evidence="11">The sequence shown here is derived from an EMBL/GenBank/DDBJ whole genome shotgun (WGS) entry which is preliminary data.</text>
</comment>
<dbReference type="PANTHER" id="PTHR30266:SF2">
    <property type="entry name" value="LARGE-CONDUCTANCE MECHANOSENSITIVE CHANNEL"/>
    <property type="match status" value="1"/>
</dbReference>
<gene>
    <name evidence="10 11" type="primary">mscL</name>
    <name evidence="11" type="ORF">GM920_20630</name>
</gene>
<evidence type="ECO:0000256" key="4">
    <source>
        <dbReference type="ARBA" id="ARBA00022475"/>
    </source>
</evidence>
<keyword evidence="8 10" id="KW-0472">Membrane</keyword>
<comment type="subunit">
    <text evidence="10">Homopentamer.</text>
</comment>
<feature type="transmembrane region" description="Helical" evidence="10">
    <location>
        <begin position="86"/>
        <end position="110"/>
    </location>
</feature>
<dbReference type="EMBL" id="WNXC01000009">
    <property type="protein sequence ID" value="MBB2151318.1"/>
    <property type="molecule type" value="Genomic_DNA"/>
</dbReference>
<keyword evidence="9 10" id="KW-0407">Ion channel</keyword>
<evidence type="ECO:0000256" key="9">
    <source>
        <dbReference type="ARBA" id="ARBA00023303"/>
    </source>
</evidence>
<keyword evidence="12" id="KW-1185">Reference proteome</keyword>
<keyword evidence="5 10" id="KW-0812">Transmembrane</keyword>
<dbReference type="InterPro" id="IPR037673">
    <property type="entry name" value="MSC/AndL"/>
</dbReference>
<keyword evidence="4 10" id="KW-1003">Cell membrane</keyword>
<proteinExistence type="inferred from homology"/>
<evidence type="ECO:0000313" key="11">
    <source>
        <dbReference type="EMBL" id="MBB2151318.1"/>
    </source>
</evidence>
<dbReference type="Gene3D" id="1.10.1200.120">
    <property type="entry name" value="Large-conductance mechanosensitive channel, MscL, domain 1"/>
    <property type="match status" value="1"/>
</dbReference>
<evidence type="ECO:0000256" key="8">
    <source>
        <dbReference type="ARBA" id="ARBA00023136"/>
    </source>
</evidence>
<evidence type="ECO:0000256" key="5">
    <source>
        <dbReference type="ARBA" id="ARBA00022692"/>
    </source>
</evidence>
<evidence type="ECO:0000256" key="10">
    <source>
        <dbReference type="HAMAP-Rule" id="MF_00115"/>
    </source>
</evidence>
<feature type="transmembrane region" description="Helical" evidence="10">
    <location>
        <begin position="12"/>
        <end position="33"/>
    </location>
</feature>
<protein>
    <recommendedName>
        <fullName evidence="10">Large-conductance mechanosensitive channel</fullName>
    </recommendedName>
</protein>
<dbReference type="NCBIfam" id="TIGR00220">
    <property type="entry name" value="mscL"/>
    <property type="match status" value="1"/>
</dbReference>
<keyword evidence="6 10" id="KW-1133">Transmembrane helix</keyword>
<dbReference type="PROSITE" id="PS01327">
    <property type="entry name" value="MSCL"/>
    <property type="match status" value="1"/>
</dbReference>
<keyword evidence="3 10" id="KW-0813">Transport</keyword>
<evidence type="ECO:0000256" key="1">
    <source>
        <dbReference type="ARBA" id="ARBA00004651"/>
    </source>
</evidence>
<comment type="function">
    <text evidence="10">Channel that opens in response to stretch forces in the membrane lipid bilayer. May participate in the regulation of osmotic pressure changes within the cell.</text>
</comment>
<organism evidence="11 12">
    <name type="scientific">Pedobacter gandavensis</name>
    <dbReference type="NCBI Taxonomy" id="2679963"/>
    <lineage>
        <taxon>Bacteria</taxon>
        <taxon>Pseudomonadati</taxon>
        <taxon>Bacteroidota</taxon>
        <taxon>Sphingobacteriia</taxon>
        <taxon>Sphingobacteriales</taxon>
        <taxon>Sphingobacteriaceae</taxon>
        <taxon>Pedobacter</taxon>
    </lineage>
</organism>